<dbReference type="GO" id="GO:0005737">
    <property type="term" value="C:cytoplasm"/>
    <property type="evidence" value="ECO:0007669"/>
    <property type="project" value="UniProtKB-SubCell"/>
</dbReference>
<dbReference type="GO" id="GO:0004298">
    <property type="term" value="F:threonine-type endopeptidase activity"/>
    <property type="evidence" value="ECO:0007669"/>
    <property type="project" value="UniProtKB-KW"/>
</dbReference>
<proteinExistence type="inferred from homology"/>
<gene>
    <name evidence="12" type="ORF">JCGZ_10226</name>
</gene>
<keyword evidence="6" id="KW-0888">Threonine protease</keyword>
<dbReference type="Pfam" id="PF00227">
    <property type="entry name" value="Proteasome"/>
    <property type="match status" value="1"/>
</dbReference>
<comment type="subcellular location">
    <subcellularLocation>
        <location evidence="11">Cytoplasm</location>
    </subcellularLocation>
    <subcellularLocation>
        <location evidence="11">Nucleus</location>
    </subcellularLocation>
</comment>
<dbReference type="GO" id="GO:0005634">
    <property type="term" value="C:nucleus"/>
    <property type="evidence" value="ECO:0007669"/>
    <property type="project" value="UniProtKB-SubCell"/>
</dbReference>
<comment type="catalytic activity">
    <reaction evidence="1">
        <text>Cleavage of peptide bonds with very broad specificity.</text>
        <dbReference type="EC" id="3.4.25.1"/>
    </reaction>
</comment>
<dbReference type="InterPro" id="IPR001353">
    <property type="entry name" value="Proteasome_sua/b"/>
</dbReference>
<dbReference type="GO" id="GO:0051603">
    <property type="term" value="P:proteolysis involved in protein catabolic process"/>
    <property type="evidence" value="ECO:0007669"/>
    <property type="project" value="InterPro"/>
</dbReference>
<dbReference type="FunFam" id="3.60.20.10:FF:000005">
    <property type="entry name" value="Proteasome subunit beta type-2"/>
    <property type="match status" value="1"/>
</dbReference>
<dbReference type="PROSITE" id="PS00854">
    <property type="entry name" value="PROTEASOME_BETA_1"/>
    <property type="match status" value="1"/>
</dbReference>
<evidence type="ECO:0000313" key="12">
    <source>
        <dbReference type="EMBL" id="KDP46386.1"/>
    </source>
</evidence>
<evidence type="ECO:0000256" key="4">
    <source>
        <dbReference type="ARBA" id="ARBA00022490"/>
    </source>
</evidence>
<comment type="function">
    <text evidence="11">Component of the proteasome, a multicatalytic proteinase complex which is characterized by its ability to cleave peptides with Arg, Phe, Tyr, Leu, and Glu adjacent to the leaving group at neutral or slightly basic pH. The proteasome has an ATP-dependent proteolytic activity.</text>
</comment>
<dbReference type="PANTHER" id="PTHR32194:SF4">
    <property type="entry name" value="PROTEASOME SUBUNIT BETA TYPE-7"/>
    <property type="match status" value="1"/>
</dbReference>
<sequence length="273" mass="29606">MSKSAVDVPLKGGFSFDLCRRNDMLAKKGVKPPSYRKTGTTIVGIVFQDGVILGADTRATEGPIVCDKNCEKIHYMAPNIYCCGAGTAADTEAVTDMVSSQLQLHRYHTGRESRVVTALTLLKKHLFNYQGYVQAALVLGGVDCTGPHLHTIYPHGSTDTLPFATMGSGSLAAMAIFESKYKEGLNRDEGIKLVTEAICSGVFNDLGSGSNVDVCVITKGHKEYLRNHLLPNPRTYVSAKGYTFPKKTEVLLTKITPLKDREVVIEGGDAMEE</sequence>
<dbReference type="PRINTS" id="PR00141">
    <property type="entry name" value="PROTEASOME"/>
</dbReference>
<evidence type="ECO:0000256" key="8">
    <source>
        <dbReference type="ARBA" id="ARBA00022942"/>
    </source>
</evidence>
<comment type="subunit">
    <text evidence="3">Component of the 20S core complex of the 26S proteasome. The 26S proteasome is composed of a core protease (CP), known as the 20S proteasome, capped at one or both ends by the 19S regulatory particle (RP/PA700). The 20S proteasome core is composed of 28 subunits that are arranged in four stacked rings, resulting in a barrel-shaped structure. The two end rings are each formed by seven alpha subunits, and the two central rings are each formed by seven beta subunits. The catalytic chamber with the active sites is on the inside of the barrel.</text>
</comment>
<dbReference type="GO" id="GO:0005839">
    <property type="term" value="C:proteasome core complex"/>
    <property type="evidence" value="ECO:0007669"/>
    <property type="project" value="InterPro"/>
</dbReference>
<feature type="active site" description="Nucleophile" evidence="10">
    <location>
        <position position="40"/>
    </location>
</feature>
<name>A0A067LD28_JATCU</name>
<dbReference type="KEGG" id="jcu:105633649"/>
<comment type="similarity">
    <text evidence="11">Belongs to the peptidase T1B family.</text>
</comment>
<reference evidence="12 13" key="1">
    <citation type="journal article" date="2014" name="PLoS ONE">
        <title>Global Analysis of Gene Expression Profiles in Physic Nut (Jatropha curcas L.) Seedlings Exposed to Salt Stress.</title>
        <authorList>
            <person name="Zhang L."/>
            <person name="Zhang C."/>
            <person name="Wu P."/>
            <person name="Chen Y."/>
            <person name="Li M."/>
            <person name="Jiang H."/>
            <person name="Wu G."/>
        </authorList>
    </citation>
    <scope>NUCLEOTIDE SEQUENCE [LARGE SCALE GENOMIC DNA]</scope>
    <source>
        <strain evidence="13">cv. GZQX0401</strain>
        <tissue evidence="12">Young leaves</tissue>
    </source>
</reference>
<dbReference type="PANTHER" id="PTHR32194">
    <property type="entry name" value="METALLOPROTEASE TLDD"/>
    <property type="match status" value="1"/>
</dbReference>
<keyword evidence="8 11" id="KW-0647">Proteasome</keyword>
<protein>
    <recommendedName>
        <fullName evidence="11">Proteasome subunit beta</fullName>
    </recommendedName>
</protein>
<evidence type="ECO:0000256" key="11">
    <source>
        <dbReference type="RuleBase" id="RU004203"/>
    </source>
</evidence>
<dbReference type="PROSITE" id="PS51476">
    <property type="entry name" value="PROTEASOME_BETA_2"/>
    <property type="match status" value="1"/>
</dbReference>
<evidence type="ECO:0000256" key="2">
    <source>
        <dbReference type="ARBA" id="ARBA00002000"/>
    </source>
</evidence>
<dbReference type="SUPFAM" id="SSF56235">
    <property type="entry name" value="N-terminal nucleophile aminohydrolases (Ntn hydrolases)"/>
    <property type="match status" value="1"/>
</dbReference>
<evidence type="ECO:0000256" key="6">
    <source>
        <dbReference type="ARBA" id="ARBA00022698"/>
    </source>
</evidence>
<keyword evidence="5" id="KW-0645">Protease</keyword>
<dbReference type="Gene3D" id="3.60.20.10">
    <property type="entry name" value="Glutamine Phosphoribosylpyrophosphate, subunit 1, domain 1"/>
    <property type="match status" value="1"/>
</dbReference>
<keyword evidence="7" id="KW-0378">Hydrolase</keyword>
<dbReference type="STRING" id="180498.A0A067LD28"/>
<keyword evidence="4 11" id="KW-0963">Cytoplasm</keyword>
<evidence type="ECO:0000256" key="5">
    <source>
        <dbReference type="ARBA" id="ARBA00022670"/>
    </source>
</evidence>
<dbReference type="Proteomes" id="UP000027138">
    <property type="component" value="Unassembled WGS sequence"/>
</dbReference>
<dbReference type="OrthoDB" id="429533at2759"/>
<evidence type="ECO:0000256" key="1">
    <source>
        <dbReference type="ARBA" id="ARBA00001198"/>
    </source>
</evidence>
<keyword evidence="9 11" id="KW-0539">Nucleus</keyword>
<evidence type="ECO:0000256" key="9">
    <source>
        <dbReference type="ARBA" id="ARBA00023242"/>
    </source>
</evidence>
<keyword evidence="13" id="KW-1185">Reference proteome</keyword>
<dbReference type="InterPro" id="IPR000243">
    <property type="entry name" value="Pept_T1A_subB"/>
</dbReference>
<dbReference type="EMBL" id="KK914219">
    <property type="protein sequence ID" value="KDP46386.1"/>
    <property type="molecule type" value="Genomic_DNA"/>
</dbReference>
<accession>A0A067LD28</accession>
<organism evidence="12 13">
    <name type="scientific">Jatropha curcas</name>
    <name type="common">Barbados nut</name>
    <dbReference type="NCBI Taxonomy" id="180498"/>
    <lineage>
        <taxon>Eukaryota</taxon>
        <taxon>Viridiplantae</taxon>
        <taxon>Streptophyta</taxon>
        <taxon>Embryophyta</taxon>
        <taxon>Tracheophyta</taxon>
        <taxon>Spermatophyta</taxon>
        <taxon>Magnoliopsida</taxon>
        <taxon>eudicotyledons</taxon>
        <taxon>Gunneridae</taxon>
        <taxon>Pentapetalae</taxon>
        <taxon>rosids</taxon>
        <taxon>fabids</taxon>
        <taxon>Malpighiales</taxon>
        <taxon>Euphorbiaceae</taxon>
        <taxon>Crotonoideae</taxon>
        <taxon>Jatropheae</taxon>
        <taxon>Jatropha</taxon>
    </lineage>
</organism>
<comment type="subunit">
    <text evidence="11">Component of the proteasome complex.</text>
</comment>
<comment type="function">
    <text evidence="2">The proteasome is a multicatalytic proteinase complex which is characterized by its ability to cleave peptides with Arg, Phe, Tyr, Leu, and Glu adjacent to the leaving group at neutral or slightly basic pH. The proteasome has an ATP-dependent proteolytic activity.</text>
</comment>
<dbReference type="InterPro" id="IPR023333">
    <property type="entry name" value="Proteasome_suB-type"/>
</dbReference>
<evidence type="ECO:0000256" key="3">
    <source>
        <dbReference type="ARBA" id="ARBA00011517"/>
    </source>
</evidence>
<dbReference type="InterPro" id="IPR029055">
    <property type="entry name" value="Ntn_hydrolases_N"/>
</dbReference>
<dbReference type="InterPro" id="IPR016050">
    <property type="entry name" value="Proteasome_bsu_CS"/>
</dbReference>
<dbReference type="CDD" id="cd03763">
    <property type="entry name" value="proteasome_beta_type_7"/>
    <property type="match status" value="1"/>
</dbReference>
<evidence type="ECO:0000313" key="13">
    <source>
        <dbReference type="Proteomes" id="UP000027138"/>
    </source>
</evidence>
<evidence type="ECO:0000256" key="10">
    <source>
        <dbReference type="PIRSR" id="PIRSR600243-1"/>
    </source>
</evidence>
<dbReference type="AlphaFoldDB" id="A0A067LD28"/>
<evidence type="ECO:0000256" key="7">
    <source>
        <dbReference type="ARBA" id="ARBA00022801"/>
    </source>
</evidence>